<dbReference type="EMBL" id="JATN01000318">
    <property type="protein sequence ID" value="EUC61984.1"/>
    <property type="molecule type" value="Genomic_DNA"/>
</dbReference>
<evidence type="ECO:0000313" key="3">
    <source>
        <dbReference type="Proteomes" id="UP000030108"/>
    </source>
</evidence>
<dbReference type="Proteomes" id="UP000030108">
    <property type="component" value="Unassembled WGS sequence"/>
</dbReference>
<name>X8JE79_9AGAM</name>
<protein>
    <submittedName>
        <fullName evidence="2">Uncharacterized protein</fullName>
    </submittedName>
</protein>
<evidence type="ECO:0000313" key="2">
    <source>
        <dbReference type="EMBL" id="EUC61984.1"/>
    </source>
</evidence>
<accession>X8JE79</accession>
<organism evidence="2 3">
    <name type="scientific">Rhizoctonia solani AG-3 Rhs1AP</name>
    <dbReference type="NCBI Taxonomy" id="1086054"/>
    <lineage>
        <taxon>Eukaryota</taxon>
        <taxon>Fungi</taxon>
        <taxon>Dikarya</taxon>
        <taxon>Basidiomycota</taxon>
        <taxon>Agaricomycotina</taxon>
        <taxon>Agaricomycetes</taxon>
        <taxon>Cantharellales</taxon>
        <taxon>Ceratobasidiaceae</taxon>
        <taxon>Rhizoctonia</taxon>
    </lineage>
</organism>
<proteinExistence type="predicted"/>
<reference evidence="3" key="1">
    <citation type="journal article" date="2014" name="Genome Announc.">
        <title>Draft genome sequence of the plant-pathogenic soil fungus Rhizoctonia solani anastomosis group 3 strain Rhs1AP.</title>
        <authorList>
            <person name="Cubeta M.A."/>
            <person name="Thomas E."/>
            <person name="Dean R.A."/>
            <person name="Jabaji S."/>
            <person name="Neate S.M."/>
            <person name="Tavantzis S."/>
            <person name="Toda T."/>
            <person name="Vilgalys R."/>
            <person name="Bharathan N."/>
            <person name="Fedorova-Abrams N."/>
            <person name="Pakala S.B."/>
            <person name="Pakala S.M."/>
            <person name="Zafar N."/>
            <person name="Joardar V."/>
            <person name="Losada L."/>
            <person name="Nierman W.C."/>
        </authorList>
    </citation>
    <scope>NUCLEOTIDE SEQUENCE [LARGE SCALE GENOMIC DNA]</scope>
    <source>
        <strain evidence="3">AG-3</strain>
    </source>
</reference>
<dbReference type="OrthoDB" id="3206072at2759"/>
<feature type="compositionally biased region" description="Low complexity" evidence="1">
    <location>
        <begin position="9"/>
        <end position="19"/>
    </location>
</feature>
<gene>
    <name evidence="2" type="ORF">RSOL_411750</name>
</gene>
<feature type="compositionally biased region" description="Basic residues" evidence="1">
    <location>
        <begin position="20"/>
        <end position="32"/>
    </location>
</feature>
<evidence type="ECO:0000256" key="1">
    <source>
        <dbReference type="SAM" id="MobiDB-lite"/>
    </source>
</evidence>
<dbReference type="AlphaFoldDB" id="X8JE79"/>
<sequence>MPPKRANPSTSTTKSGGASKKAKVTTKGKKATPKLPKSTPPNWQSLHPKWSENMPKGKNAKRCIERWCLLAPFDHEITEKQWKAYYDERSTLDQDNTCGYDAKPPIKCDDLCTPWWILELASQKVASAIYGSVLDEERKIDIARTIRGSLYFLEYEGADEGGSGPRTVSVRTRLYSPFGIGTSVDLSYNYHFRFRKGEQFGSLSAMPNSVEDLDPEWPRKSRMTQKPGRVRIFSWRGGRKFTATVPARINSVEPTLFGGRRWLSTLKLHNILFAAGTGLLYNEDMYPIDPEVTSREKFKFFEGETTGGDLSKSEDALYKELEEEEPEEDLGDVYLSEDEKAGCVPRRLLLLARQE</sequence>
<feature type="region of interest" description="Disordered" evidence="1">
    <location>
        <begin position="1"/>
        <end position="56"/>
    </location>
</feature>
<comment type="caution">
    <text evidence="2">The sequence shown here is derived from an EMBL/GenBank/DDBJ whole genome shotgun (WGS) entry which is preliminary data.</text>
</comment>